<evidence type="ECO:0000313" key="4">
    <source>
        <dbReference type="Proteomes" id="UP000501063"/>
    </source>
</evidence>
<dbReference type="KEGG" id="pnt:G5B91_01340"/>
<reference evidence="3 4" key="1">
    <citation type="submission" date="2020-02" db="EMBL/GenBank/DDBJ databases">
        <title>Integrative conjugative elements (ICEs) and plasmids drive adaptation of Pseudomonas nitroreducens strain HBP1 to wastewater environment.</title>
        <authorList>
            <person name="Sentchilo V."/>
            <person name="Carraro N."/>
            <person name="Bertelli C."/>
            <person name="van der Meer J.R."/>
        </authorList>
    </citation>
    <scope>NUCLEOTIDE SEQUENCE [LARGE SCALE GENOMIC DNA]</scope>
    <source>
        <strain evidence="3 4">HBP1</strain>
    </source>
</reference>
<dbReference type="Gene3D" id="6.20.240.60">
    <property type="match status" value="1"/>
</dbReference>
<name>A0A6G6IXP0_PSENT</name>
<organism evidence="3 4">
    <name type="scientific">Pseudomonas nitroreducens</name>
    <dbReference type="NCBI Taxonomy" id="46680"/>
    <lineage>
        <taxon>Bacteria</taxon>
        <taxon>Pseudomonadati</taxon>
        <taxon>Pseudomonadota</taxon>
        <taxon>Gammaproteobacteria</taxon>
        <taxon>Pseudomonadales</taxon>
        <taxon>Pseudomonadaceae</taxon>
        <taxon>Pseudomonas</taxon>
    </lineage>
</organism>
<dbReference type="Gene3D" id="1.10.10.2520">
    <property type="entry name" value="Cell wall hydrolase SleB, domain 1"/>
    <property type="match status" value="1"/>
</dbReference>
<dbReference type="KEGG" id="pnt:G5B91_12295"/>
<dbReference type="InterPro" id="IPR042047">
    <property type="entry name" value="SleB_dom1"/>
</dbReference>
<proteinExistence type="predicted"/>
<keyword evidence="3" id="KW-0378">Hydrolase</keyword>
<feature type="domain" description="Cell wall hydrolase SleB" evidence="1">
    <location>
        <begin position="54"/>
        <end position="167"/>
    </location>
</feature>
<evidence type="ECO:0000259" key="1">
    <source>
        <dbReference type="Pfam" id="PF07486"/>
    </source>
</evidence>
<evidence type="ECO:0000313" key="2">
    <source>
        <dbReference type="EMBL" id="QIE84981.1"/>
    </source>
</evidence>
<dbReference type="Proteomes" id="UP000501063">
    <property type="component" value="Chromosome"/>
</dbReference>
<accession>A0A6G6IXP0</accession>
<dbReference type="InterPro" id="IPR011105">
    <property type="entry name" value="Cell_wall_hydrolase_SleB"/>
</dbReference>
<dbReference type="AlphaFoldDB" id="A0A6G6IXP0"/>
<sequence>MSFSRLVHAIYGRCRKNSTKPARLERAFSFLEVAVSRERDVDVLARTLWGEARGEGFAGMVAVGHTIKNRAAKPSWWGRDIESVCLKPSQFSCWNKNDPNYPYLSGLKEIPPGQFLQAREAAVAVLDGKQPDPTGGATHYYATSMPKPPAWAQFAKRTVKIGRHIFFRNVP</sequence>
<gene>
    <name evidence="2" type="ORF">G5B91_01340</name>
    <name evidence="3" type="ORF">G5B91_12295</name>
</gene>
<dbReference type="GO" id="GO:0016787">
    <property type="term" value="F:hydrolase activity"/>
    <property type="evidence" value="ECO:0007669"/>
    <property type="project" value="UniProtKB-KW"/>
</dbReference>
<dbReference type="Pfam" id="PF07486">
    <property type="entry name" value="Hydrolase_2"/>
    <property type="match status" value="1"/>
</dbReference>
<protein>
    <submittedName>
        <fullName evidence="3">Cell wall hydrolase</fullName>
    </submittedName>
</protein>
<evidence type="ECO:0000313" key="3">
    <source>
        <dbReference type="EMBL" id="QIE87001.1"/>
    </source>
</evidence>
<dbReference type="EMBL" id="CP049140">
    <property type="protein sequence ID" value="QIE87001.1"/>
    <property type="molecule type" value="Genomic_DNA"/>
</dbReference>
<dbReference type="EMBL" id="CP049140">
    <property type="protein sequence ID" value="QIE84981.1"/>
    <property type="molecule type" value="Genomic_DNA"/>
</dbReference>